<feature type="compositionally biased region" description="Polar residues" evidence="1">
    <location>
        <begin position="164"/>
        <end position="179"/>
    </location>
</feature>
<dbReference type="HOGENOM" id="CLU_067207_0_0_1"/>
<dbReference type="EnsemblPlants" id="OPUNC11G10110.1">
    <property type="protein sequence ID" value="OPUNC11G10110.1"/>
    <property type="gene ID" value="OPUNC11G10110"/>
</dbReference>
<feature type="compositionally biased region" description="Basic and acidic residues" evidence="1">
    <location>
        <begin position="26"/>
        <end position="36"/>
    </location>
</feature>
<sequence>MTSSTLSSALSSMEVMLDALMQRGVGKPEEKPKEEAPPALPTRPTVRGRLPSLQRPGSPPPWVHRPVPSLPPTLEEEEQLAVNSELERRATLAEEAVKQKDDVVRQKDEEIAALRQQVEHYESRLSECEARMKSVEEELRKQITTIQIAQSNAGRTGGSTTTTHSQELSGTSGAPAQSSGRREEEASATRQQPRGREPNVAAVIDERQTDAVSRLATELRQESEAFEQRARVVTEARPPTSKSVDELKNLKQQFGTWKKDYEARLRKTKAELKKLIRSERGGHGNRRRCCSWKIKLPKCRFPKCCAFKLPRPSSCHFCGCFRRCC</sequence>
<dbReference type="STRING" id="4537.A0A0E0MF13"/>
<dbReference type="AlphaFoldDB" id="A0A0E0MF13"/>
<keyword evidence="3" id="KW-1185">Reference proteome</keyword>
<feature type="region of interest" description="Disordered" evidence="1">
    <location>
        <begin position="19"/>
        <end position="75"/>
    </location>
</feature>
<feature type="compositionally biased region" description="Pro residues" evidence="1">
    <location>
        <begin position="57"/>
        <end position="71"/>
    </location>
</feature>
<dbReference type="Proteomes" id="UP000026962">
    <property type="component" value="Chromosome 11"/>
</dbReference>
<protein>
    <submittedName>
        <fullName evidence="2">Uncharacterized protein</fullName>
    </submittedName>
</protein>
<feature type="region of interest" description="Disordered" evidence="1">
    <location>
        <begin position="147"/>
        <end position="200"/>
    </location>
</feature>
<dbReference type="OMA" id="APKCCRA"/>
<evidence type="ECO:0000313" key="2">
    <source>
        <dbReference type="EnsemblPlants" id="OPUNC11G10110.1"/>
    </source>
</evidence>
<name>A0A0E0MF13_ORYPU</name>
<organism evidence="2">
    <name type="scientific">Oryza punctata</name>
    <name type="common">Red rice</name>
    <dbReference type="NCBI Taxonomy" id="4537"/>
    <lineage>
        <taxon>Eukaryota</taxon>
        <taxon>Viridiplantae</taxon>
        <taxon>Streptophyta</taxon>
        <taxon>Embryophyta</taxon>
        <taxon>Tracheophyta</taxon>
        <taxon>Spermatophyta</taxon>
        <taxon>Magnoliopsida</taxon>
        <taxon>Liliopsida</taxon>
        <taxon>Poales</taxon>
        <taxon>Poaceae</taxon>
        <taxon>BOP clade</taxon>
        <taxon>Oryzoideae</taxon>
        <taxon>Oryzeae</taxon>
        <taxon>Oryzinae</taxon>
        <taxon>Oryza</taxon>
    </lineage>
</organism>
<reference evidence="2" key="2">
    <citation type="submission" date="2018-05" db="EMBL/GenBank/DDBJ databases">
        <title>OpunRS2 (Oryza punctata Reference Sequence Version 2).</title>
        <authorList>
            <person name="Zhang J."/>
            <person name="Kudrna D."/>
            <person name="Lee S."/>
            <person name="Talag J."/>
            <person name="Welchert J."/>
            <person name="Wing R.A."/>
        </authorList>
    </citation>
    <scope>NUCLEOTIDE SEQUENCE [LARGE SCALE GENOMIC DNA]</scope>
</reference>
<proteinExistence type="predicted"/>
<reference evidence="2" key="1">
    <citation type="submission" date="2015-04" db="UniProtKB">
        <authorList>
            <consortium name="EnsemblPlants"/>
        </authorList>
    </citation>
    <scope>IDENTIFICATION</scope>
</reference>
<dbReference type="Gramene" id="OPUNC11G10110.1">
    <property type="protein sequence ID" value="OPUNC11G10110.1"/>
    <property type="gene ID" value="OPUNC11G10110"/>
</dbReference>
<evidence type="ECO:0000313" key="3">
    <source>
        <dbReference type="Proteomes" id="UP000026962"/>
    </source>
</evidence>
<accession>A0A0E0MF13</accession>
<dbReference type="eggNOG" id="KOG0160">
    <property type="taxonomic scope" value="Eukaryota"/>
</dbReference>
<evidence type="ECO:0000256" key="1">
    <source>
        <dbReference type="SAM" id="MobiDB-lite"/>
    </source>
</evidence>